<dbReference type="RefSeq" id="YP_007007532.1">
    <property type="nucleotide sequence ID" value="NC_019526.1"/>
</dbReference>
<accession>H6X4I4</accession>
<dbReference type="GeneID" id="14012965"/>
<evidence type="ECO:0000313" key="2">
    <source>
        <dbReference type="Proteomes" id="UP000007524"/>
    </source>
</evidence>
<evidence type="ECO:0000313" key="1">
    <source>
        <dbReference type="EMBL" id="AFA44650.1"/>
    </source>
</evidence>
<keyword evidence="2" id="KW-1185">Reference proteome</keyword>
<organism evidence="1 2">
    <name type="scientific">Klebsiella phage vB_KleM_RaK2</name>
    <dbReference type="NCBI Taxonomy" id="1147094"/>
    <lineage>
        <taxon>Viruses</taxon>
        <taxon>Duplodnaviria</taxon>
        <taxon>Heunggongvirae</taxon>
        <taxon>Uroviricota</taxon>
        <taxon>Caudoviricetes</taxon>
        <taxon>Alcyoneusvirus</taxon>
        <taxon>Alcyoneusvirus RaK2</taxon>
    </lineage>
</organism>
<protein>
    <submittedName>
        <fullName evidence="1">Uncharacterized protein</fullName>
    </submittedName>
</protein>
<dbReference type="KEGG" id="vg:14012965"/>
<proteinExistence type="predicted"/>
<dbReference type="EMBL" id="JQ513383">
    <property type="protein sequence ID" value="AFA44650.1"/>
    <property type="molecule type" value="Genomic_DNA"/>
</dbReference>
<sequence length="88" mass="10800">MKRDKHYKQIEFIYKLARYSDAYTYISYKSYLKEVVVLYLKKYKSKKVDSGTYIIDDIKFLYGELRVYQRRVSDGMLLWDSIWNTKID</sequence>
<reference evidence="1 2" key="1">
    <citation type="journal article" date="2012" name="J. Virol.">
        <title>Genome of Klebsiella sp.-Infecting Bacteriophage vB_KleM_RaK2.</title>
        <authorList>
            <person name="Simoliunas E."/>
            <person name="Kaliniene L."/>
            <person name="Truncaite L."/>
            <person name="Klausa V."/>
            <person name="Zajanckauskaite A."/>
            <person name="Meskys R."/>
        </authorList>
    </citation>
    <scope>NUCLEOTIDE SEQUENCE [LARGE SCALE GENOMIC DNA]</scope>
</reference>
<gene>
    <name evidence="1" type="ORF">RaK2_00377</name>
</gene>
<name>H6X4I4_9CAUD</name>
<dbReference type="Proteomes" id="UP000007524">
    <property type="component" value="Segment"/>
</dbReference>